<dbReference type="EMBL" id="JBHFNT010000313">
    <property type="protein sequence ID" value="MFB2839528.1"/>
    <property type="molecule type" value="Genomic_DNA"/>
</dbReference>
<comment type="caution">
    <text evidence="6">The sequence shown here is derived from an EMBL/GenBank/DDBJ whole genome shotgun (WGS) entry which is preliminary data.</text>
</comment>
<feature type="domain" description="DUF1232" evidence="5">
    <location>
        <begin position="63"/>
        <end position="97"/>
    </location>
</feature>
<organism evidence="6 7">
    <name type="scientific">Floridaenema evergladense BLCC-F167</name>
    <dbReference type="NCBI Taxonomy" id="3153639"/>
    <lineage>
        <taxon>Bacteria</taxon>
        <taxon>Bacillati</taxon>
        <taxon>Cyanobacteriota</taxon>
        <taxon>Cyanophyceae</taxon>
        <taxon>Oscillatoriophycideae</taxon>
        <taxon>Aerosakkonematales</taxon>
        <taxon>Aerosakkonemataceae</taxon>
        <taxon>Floridanema</taxon>
        <taxon>Floridanema evergladense</taxon>
    </lineage>
</organism>
<reference evidence="6 7" key="1">
    <citation type="submission" date="2024-09" db="EMBL/GenBank/DDBJ databases">
        <title>Floridaenema gen nov. (Aerosakkonemataceae, Aerosakkonematales ord. nov., Cyanobacteria) from benthic tropical and subtropical fresh waters, with the description of four new species.</title>
        <authorList>
            <person name="Moretto J.A."/>
            <person name="Berthold D.E."/>
            <person name="Lefler F.W."/>
            <person name="Huang I.-S."/>
            <person name="Laughinghouse H. IV."/>
        </authorList>
    </citation>
    <scope>NUCLEOTIDE SEQUENCE [LARGE SCALE GENOMIC DNA]</scope>
    <source>
        <strain evidence="6 7">BLCC-F167</strain>
    </source>
</reference>
<sequence length="121" mass="13198">MQLVASVLSGAIKDVKKGKIPKKIHLDDFLSNLKSTVGNLPFSKDAIAMYYCMKDSETPTYVKGIIAAALAYLFLPEDAIPDWIAGLGFTDDLVVMTTALAAISGNITEEHRQKAEEFFEA</sequence>
<evidence type="ECO:0000313" key="7">
    <source>
        <dbReference type="Proteomes" id="UP001576780"/>
    </source>
</evidence>
<dbReference type="RefSeq" id="WP_413281796.1">
    <property type="nucleotide sequence ID" value="NZ_JBHFNT010000313.1"/>
</dbReference>
<comment type="subcellular location">
    <subcellularLocation>
        <location evidence="1">Endomembrane system</location>
        <topology evidence="1">Multi-pass membrane protein</topology>
    </subcellularLocation>
</comment>
<keyword evidence="7" id="KW-1185">Reference proteome</keyword>
<evidence type="ECO:0000256" key="1">
    <source>
        <dbReference type="ARBA" id="ARBA00004127"/>
    </source>
</evidence>
<evidence type="ECO:0000313" key="6">
    <source>
        <dbReference type="EMBL" id="MFB2839528.1"/>
    </source>
</evidence>
<evidence type="ECO:0000256" key="2">
    <source>
        <dbReference type="ARBA" id="ARBA00022692"/>
    </source>
</evidence>
<evidence type="ECO:0000256" key="4">
    <source>
        <dbReference type="ARBA" id="ARBA00023136"/>
    </source>
</evidence>
<evidence type="ECO:0000256" key="3">
    <source>
        <dbReference type="ARBA" id="ARBA00022989"/>
    </source>
</evidence>
<evidence type="ECO:0000259" key="5">
    <source>
        <dbReference type="Pfam" id="PF06803"/>
    </source>
</evidence>
<gene>
    <name evidence="6" type="ORF">ACE1CA_33980</name>
</gene>
<accession>A0ABV4WWM8</accession>
<name>A0ABV4WWM8_9CYAN</name>
<keyword evidence="3" id="KW-1133">Transmembrane helix</keyword>
<dbReference type="InterPro" id="IPR010652">
    <property type="entry name" value="DUF1232"/>
</dbReference>
<dbReference type="Pfam" id="PF06803">
    <property type="entry name" value="DUF1232"/>
    <property type="match status" value="1"/>
</dbReference>
<dbReference type="Proteomes" id="UP001576780">
    <property type="component" value="Unassembled WGS sequence"/>
</dbReference>
<keyword evidence="2" id="KW-0812">Transmembrane</keyword>
<proteinExistence type="predicted"/>
<protein>
    <submittedName>
        <fullName evidence="6">YkvA family protein</fullName>
    </submittedName>
</protein>
<keyword evidence="4" id="KW-0472">Membrane</keyword>